<protein>
    <recommendedName>
        <fullName evidence="4">Small-conductance mechanosensitive ion channel</fullName>
    </recommendedName>
</protein>
<feature type="transmembrane region" description="Helical" evidence="1">
    <location>
        <begin position="83"/>
        <end position="104"/>
    </location>
</feature>
<dbReference type="Proteomes" id="UP000178348">
    <property type="component" value="Unassembled WGS sequence"/>
</dbReference>
<keyword evidence="1" id="KW-0812">Transmembrane</keyword>
<keyword evidence="1" id="KW-1133">Transmembrane helix</keyword>
<reference evidence="2 3" key="1">
    <citation type="journal article" date="2016" name="Nat. Commun.">
        <title>Thousands of microbial genomes shed light on interconnected biogeochemical processes in an aquifer system.</title>
        <authorList>
            <person name="Anantharaman K."/>
            <person name="Brown C.T."/>
            <person name="Hug L.A."/>
            <person name="Sharon I."/>
            <person name="Castelle C.J."/>
            <person name="Probst A.J."/>
            <person name="Thomas B.C."/>
            <person name="Singh A."/>
            <person name="Wilkins M.J."/>
            <person name="Karaoz U."/>
            <person name="Brodie E.L."/>
            <person name="Williams K.H."/>
            <person name="Hubbard S.S."/>
            <person name="Banfield J.F."/>
        </authorList>
    </citation>
    <scope>NUCLEOTIDE SEQUENCE [LARGE SCALE GENOMIC DNA]</scope>
</reference>
<evidence type="ECO:0000313" key="3">
    <source>
        <dbReference type="Proteomes" id="UP000178348"/>
    </source>
</evidence>
<organism evidence="2 3">
    <name type="scientific">Candidatus Liptonbacteria bacterium RIFCSPLOWO2_01_FULL_53_13</name>
    <dbReference type="NCBI Taxonomy" id="1798651"/>
    <lineage>
        <taxon>Bacteria</taxon>
        <taxon>Candidatus Liptoniibacteriota</taxon>
    </lineage>
</organism>
<sequence>MLVQTWTDVIVNSLQGLWLGVVMFLPNLVGAIIVFIIGLVVAAGLSALVERIFDAIRLDSFLSKLGLGPYFERAGLRLRGARFLGQLVNWFLIIAFLLAASDILRLAALSGFLREVLFYIPNIVVAVLIMLAAVVLGNVTKRVVVASVLSARLHAAHFLGTLSWWAVVVFGLLAALVQLNIATAIIQSLITGFIAMLALAGGLAFGLGGKEYAAHLLEKLRENTERR</sequence>
<keyword evidence="1" id="KW-0472">Membrane</keyword>
<proteinExistence type="predicted"/>
<feature type="transmembrane region" description="Helical" evidence="1">
    <location>
        <begin position="185"/>
        <end position="207"/>
    </location>
</feature>
<dbReference type="Pfam" id="PF05552">
    <property type="entry name" value="MS_channel_1st_1"/>
    <property type="match status" value="2"/>
</dbReference>
<evidence type="ECO:0000256" key="1">
    <source>
        <dbReference type="SAM" id="Phobius"/>
    </source>
</evidence>
<name>A0A1G2CH53_9BACT</name>
<feature type="transmembrane region" description="Helical" evidence="1">
    <location>
        <begin position="116"/>
        <end position="137"/>
    </location>
</feature>
<dbReference type="EMBL" id="MHLB01000061">
    <property type="protein sequence ID" value="OGZ00542.1"/>
    <property type="molecule type" value="Genomic_DNA"/>
</dbReference>
<dbReference type="Gene3D" id="1.10.287.1260">
    <property type="match status" value="1"/>
</dbReference>
<evidence type="ECO:0000313" key="2">
    <source>
        <dbReference type="EMBL" id="OGZ00542.1"/>
    </source>
</evidence>
<feature type="transmembrane region" description="Helical" evidence="1">
    <location>
        <begin position="158"/>
        <end position="179"/>
    </location>
</feature>
<dbReference type="AlphaFoldDB" id="A0A1G2CH53"/>
<feature type="transmembrane region" description="Helical" evidence="1">
    <location>
        <begin position="28"/>
        <end position="49"/>
    </location>
</feature>
<dbReference type="InterPro" id="IPR008910">
    <property type="entry name" value="MSC_TM_helix"/>
</dbReference>
<evidence type="ECO:0008006" key="4">
    <source>
        <dbReference type="Google" id="ProtNLM"/>
    </source>
</evidence>
<comment type="caution">
    <text evidence="2">The sequence shown here is derived from an EMBL/GenBank/DDBJ whole genome shotgun (WGS) entry which is preliminary data.</text>
</comment>
<accession>A0A1G2CH53</accession>
<gene>
    <name evidence="2" type="ORF">A2946_02190</name>
</gene>